<dbReference type="AlphaFoldDB" id="A0A319DSX6"/>
<name>A0A319DSX6_9EURO</name>
<protein>
    <submittedName>
        <fullName evidence="1">Uncharacterized protein</fullName>
    </submittedName>
</protein>
<reference evidence="1 2" key="1">
    <citation type="submission" date="2018-02" db="EMBL/GenBank/DDBJ databases">
        <title>The genomes of Aspergillus section Nigri reveals drivers in fungal speciation.</title>
        <authorList>
            <consortium name="DOE Joint Genome Institute"/>
            <person name="Vesth T.C."/>
            <person name="Nybo J."/>
            <person name="Theobald S."/>
            <person name="Brandl J."/>
            <person name="Frisvad J.C."/>
            <person name="Nielsen K.F."/>
            <person name="Lyhne E.K."/>
            <person name="Kogle M.E."/>
            <person name="Kuo A."/>
            <person name="Riley R."/>
            <person name="Clum A."/>
            <person name="Nolan M."/>
            <person name="Lipzen A."/>
            <person name="Salamov A."/>
            <person name="Henrissat B."/>
            <person name="Wiebenga A."/>
            <person name="De vries R.P."/>
            <person name="Grigoriev I.V."/>
            <person name="Mortensen U.H."/>
            <person name="Andersen M.R."/>
            <person name="Baker S.E."/>
        </authorList>
    </citation>
    <scope>NUCLEOTIDE SEQUENCE [LARGE SCALE GENOMIC DNA]</scope>
    <source>
        <strain evidence="1 2">CBS 707.79</strain>
    </source>
</reference>
<accession>A0A319DSX6</accession>
<evidence type="ECO:0000313" key="1">
    <source>
        <dbReference type="EMBL" id="PYH99504.1"/>
    </source>
</evidence>
<evidence type="ECO:0000313" key="2">
    <source>
        <dbReference type="Proteomes" id="UP000247810"/>
    </source>
</evidence>
<dbReference type="Proteomes" id="UP000247810">
    <property type="component" value="Unassembled WGS sequence"/>
</dbReference>
<organism evidence="1 2">
    <name type="scientific">Aspergillus ellipticus CBS 707.79</name>
    <dbReference type="NCBI Taxonomy" id="1448320"/>
    <lineage>
        <taxon>Eukaryota</taxon>
        <taxon>Fungi</taxon>
        <taxon>Dikarya</taxon>
        <taxon>Ascomycota</taxon>
        <taxon>Pezizomycotina</taxon>
        <taxon>Eurotiomycetes</taxon>
        <taxon>Eurotiomycetidae</taxon>
        <taxon>Eurotiales</taxon>
        <taxon>Aspergillaceae</taxon>
        <taxon>Aspergillus</taxon>
        <taxon>Aspergillus subgen. Circumdati</taxon>
    </lineage>
</organism>
<dbReference type="VEuPathDB" id="FungiDB:BO71DRAFT_192358"/>
<keyword evidence="2" id="KW-1185">Reference proteome</keyword>
<dbReference type="EMBL" id="KZ825801">
    <property type="protein sequence ID" value="PYH99504.1"/>
    <property type="molecule type" value="Genomic_DNA"/>
</dbReference>
<sequence>MSQYPMLLHDACALWAECCCYRYPRVRVHHPQTSFPRPAGGYRRQDSLASGIRGHETGVPSTYLIARTRELLPYRRCDEVVILPSLPLKAGFYSGLTTKTSLSQRSDQVDVVYHHHHHHHHYHVEPLLQMCVAIVRYVYRVRRLCIDRRV</sequence>
<proteinExistence type="predicted"/>
<gene>
    <name evidence="1" type="ORF">BO71DRAFT_192358</name>
</gene>